<dbReference type="CDD" id="cd01610">
    <property type="entry name" value="PAP2_like"/>
    <property type="match status" value="1"/>
</dbReference>
<gene>
    <name evidence="2" type="ORF">ACFSTG_15015</name>
</gene>
<feature type="domain" description="Phosphatidic acid phosphatase type 2/haloperoxidase" evidence="1">
    <location>
        <begin position="143"/>
        <end position="256"/>
    </location>
</feature>
<reference evidence="3" key="1">
    <citation type="journal article" date="2019" name="Int. J. Syst. Evol. Microbiol.">
        <title>The Global Catalogue of Microorganisms (GCM) 10K type strain sequencing project: providing services to taxonomists for standard genome sequencing and annotation.</title>
        <authorList>
            <consortium name="The Broad Institute Genomics Platform"/>
            <consortium name="The Broad Institute Genome Sequencing Center for Infectious Disease"/>
            <person name="Wu L."/>
            <person name="Ma J."/>
        </authorList>
    </citation>
    <scope>NUCLEOTIDE SEQUENCE [LARGE SCALE GENOMIC DNA]</scope>
    <source>
        <strain evidence="3">KCTC 42585</strain>
    </source>
</reference>
<comment type="caution">
    <text evidence="2">The sequence shown here is derived from an EMBL/GenBank/DDBJ whole genome shotgun (WGS) entry which is preliminary data.</text>
</comment>
<evidence type="ECO:0000259" key="1">
    <source>
        <dbReference type="SMART" id="SM00014"/>
    </source>
</evidence>
<keyword evidence="3" id="KW-1185">Reference proteome</keyword>
<evidence type="ECO:0000313" key="2">
    <source>
        <dbReference type="EMBL" id="MFD2519218.1"/>
    </source>
</evidence>
<dbReference type="Gene3D" id="1.20.144.10">
    <property type="entry name" value="Phosphatidic acid phosphatase type 2/haloperoxidase"/>
    <property type="match status" value="1"/>
</dbReference>
<dbReference type="SMART" id="SM00014">
    <property type="entry name" value="acidPPc"/>
    <property type="match status" value="1"/>
</dbReference>
<dbReference type="SUPFAM" id="SSF48317">
    <property type="entry name" value="Acid phosphatase/Vanadium-dependent haloperoxidase"/>
    <property type="match status" value="1"/>
</dbReference>
<dbReference type="RefSeq" id="WP_380755084.1">
    <property type="nucleotide sequence ID" value="NZ_JBHULT010000013.1"/>
</dbReference>
<proteinExistence type="predicted"/>
<name>A0ABW5J0H4_9FLAO</name>
<dbReference type="EMBL" id="JBHULT010000013">
    <property type="protein sequence ID" value="MFD2519218.1"/>
    <property type="molecule type" value="Genomic_DNA"/>
</dbReference>
<accession>A0ABW5J0H4</accession>
<evidence type="ECO:0000313" key="3">
    <source>
        <dbReference type="Proteomes" id="UP001597468"/>
    </source>
</evidence>
<dbReference type="InterPro" id="IPR000326">
    <property type="entry name" value="PAP2/HPO"/>
</dbReference>
<organism evidence="2 3">
    <name type="scientific">Salinimicrobium flavum</name>
    <dbReference type="NCBI Taxonomy" id="1737065"/>
    <lineage>
        <taxon>Bacteria</taxon>
        <taxon>Pseudomonadati</taxon>
        <taxon>Bacteroidota</taxon>
        <taxon>Flavobacteriia</taxon>
        <taxon>Flavobacteriales</taxon>
        <taxon>Flavobacteriaceae</taxon>
        <taxon>Salinimicrobium</taxon>
    </lineage>
</organism>
<protein>
    <submittedName>
        <fullName evidence="2">Phosphatase PAP2 family protein</fullName>
    </submittedName>
</protein>
<dbReference type="Proteomes" id="UP001597468">
    <property type="component" value="Unassembled WGS sequence"/>
</dbReference>
<dbReference type="Pfam" id="PF01569">
    <property type="entry name" value="PAP2"/>
    <property type="match status" value="1"/>
</dbReference>
<dbReference type="InterPro" id="IPR036938">
    <property type="entry name" value="PAP2/HPO_sf"/>
</dbReference>
<sequence>MNCERRTNAEWNPVRVFKMVLILLLLPVNMIAQEKGTEELPTRLELLKYDGLSALGGVKKTYTQPFHWEKDDYLVAGTIILGTGALYLFDEESTEWFYNQREDIPGVVKDFGWYYGSPQNNYAVNGAVYLYGLFTRNEEIRKTGVLLISAASAAGILQSFSKTITGRARPGTGEGKGSFKPFSSEGKYHSFPSGHTILSFTTAYAIGKQFDNPFVKGGIYALGMVAPVSRLWAGAHWFSDVALSVAISVVVVDVIDKYLDEERNYGDPRKDKISWNFQVGLGRAGIIGTF</sequence>